<dbReference type="Gene3D" id="3.40.50.1820">
    <property type="entry name" value="alpha/beta hydrolase"/>
    <property type="match status" value="1"/>
</dbReference>
<dbReference type="EnsemblBacteria" id="BAA18585">
    <property type="protein sequence ID" value="BAA18585"/>
    <property type="gene ID" value="BAA18585"/>
</dbReference>
<gene>
    <name evidence="2" type="ordered locus">slr1932</name>
</gene>
<dbReference type="STRING" id="1148.gene:10499467"/>
<reference evidence="2 3" key="2">
    <citation type="journal article" date="1996" name="DNA Res.">
        <title>Sequence analysis of the genome of the unicellular cyanobacterium Synechocystis sp. strain PCC6803. II. Sequence determination of the entire genome and assignment of potential protein-coding regions.</title>
        <authorList>
            <person name="Kaneko T."/>
            <person name="Sato S."/>
            <person name="Kotani H."/>
            <person name="Tanaka A."/>
            <person name="Asamizu E."/>
            <person name="Nakamura Y."/>
            <person name="Miyajima N."/>
            <person name="Hirosawa M."/>
            <person name="Sugiura M."/>
            <person name="Sasamoto S."/>
            <person name="Kimura T."/>
            <person name="Hosouchi T."/>
            <person name="Matsuno A."/>
            <person name="Muraki A."/>
            <person name="Nakazaki N."/>
            <person name="Naruo K."/>
            <person name="Okumura S."/>
            <person name="Shimpo S."/>
            <person name="Takeuchi C."/>
            <person name="Wada T."/>
            <person name="Watanabe A."/>
            <person name="Yamada M."/>
            <person name="Yasuda M."/>
            <person name="Tabata S."/>
        </authorList>
    </citation>
    <scope>NUCLEOTIDE SEQUENCE [LARGE SCALE GENOMIC DNA]</scope>
    <source>
        <strain evidence="3">ATCC 27184 / PCC 6803 / Kazusa</strain>
    </source>
</reference>
<dbReference type="Proteomes" id="UP000001425">
    <property type="component" value="Chromosome"/>
</dbReference>
<dbReference type="SUPFAM" id="SSF53474">
    <property type="entry name" value="alpha/beta-Hydrolases"/>
    <property type="match status" value="1"/>
</dbReference>
<dbReference type="EMBL" id="BA000022">
    <property type="protein sequence ID" value="BAA18585.1"/>
    <property type="molecule type" value="Genomic_DNA"/>
</dbReference>
<dbReference type="InterPro" id="IPR000073">
    <property type="entry name" value="AB_hydrolase_1"/>
</dbReference>
<dbReference type="InterPro" id="IPR029058">
    <property type="entry name" value="AB_hydrolase_fold"/>
</dbReference>
<dbReference type="Pfam" id="PF00561">
    <property type="entry name" value="Abhydrolase_1"/>
    <property type="match status" value="1"/>
</dbReference>
<evidence type="ECO:0000313" key="2">
    <source>
        <dbReference type="EMBL" id="BAA18585.1"/>
    </source>
</evidence>
<dbReference type="KEGG" id="syn:slr1932"/>
<evidence type="ECO:0000313" key="3">
    <source>
        <dbReference type="Proteomes" id="UP000001425"/>
    </source>
</evidence>
<proteinExistence type="predicted"/>
<dbReference type="PANTHER" id="PTHR43798">
    <property type="entry name" value="MONOACYLGLYCEROL LIPASE"/>
    <property type="match status" value="1"/>
</dbReference>
<dbReference type="IntAct" id="P74484">
    <property type="interactions" value="3"/>
</dbReference>
<dbReference type="ESTHER" id="synsp-slr1932">
    <property type="family name" value="6_AlphaBeta_hydrolase"/>
</dbReference>
<dbReference type="PIR" id="S76456">
    <property type="entry name" value="S76456"/>
</dbReference>
<dbReference type="PhylomeDB" id="P74484"/>
<dbReference type="InterPro" id="IPR050266">
    <property type="entry name" value="AB_hydrolase_sf"/>
</dbReference>
<protein>
    <submittedName>
        <fullName evidence="2">Slr1932 protein</fullName>
    </submittedName>
</protein>
<dbReference type="eggNOG" id="COG2267">
    <property type="taxonomic scope" value="Bacteria"/>
</dbReference>
<evidence type="ECO:0000259" key="1">
    <source>
        <dbReference type="Pfam" id="PF00561"/>
    </source>
</evidence>
<sequence>MKQTVLFIPGFAGTPAMWDYPITNLEDIIDAQSLVMEGDSLQAMVDLVVNSNTLPDKFALVGHSMGSWVGAATAALHPERITKLVLMDGWARNNAAKAEEMEATLKALEAGQHQQVLAQHCPNVFYGDNANFSNNVKFLRSLQESLPASLITQQWQAMAKDNDVRHLLPKIQCPTLVIHGRHDPWFDLDENLFLAQSIPHAQFTIVEDAAHGTPIEQPQATTALLRLFLGN</sequence>
<dbReference type="GO" id="GO:0016020">
    <property type="term" value="C:membrane"/>
    <property type="evidence" value="ECO:0000318"/>
    <property type="project" value="GO_Central"/>
</dbReference>
<reference evidence="2 3" key="1">
    <citation type="journal article" date="1995" name="DNA Res.">
        <title>Sequence analysis of the genome of the unicellular cyanobacterium Synechocystis sp. strain PCC6803. I. Sequence features in the 1 Mb region from map positions 64% to 92% of the genome.</title>
        <authorList>
            <person name="Kaneko T."/>
            <person name="Tanaka A."/>
            <person name="Sato S."/>
            <person name="Kotani H."/>
            <person name="Sazuka T."/>
            <person name="Miyajima N."/>
            <person name="Sugiura M."/>
            <person name="Tabata S."/>
        </authorList>
    </citation>
    <scope>NUCLEOTIDE SEQUENCE [LARGE SCALE GENOMIC DNA]</scope>
    <source>
        <strain evidence="3">ATCC 27184 / PCC 6803 / Kazusa</strain>
    </source>
</reference>
<dbReference type="PRINTS" id="PR00111">
    <property type="entry name" value="ABHYDROLASE"/>
</dbReference>
<dbReference type="AlphaFoldDB" id="P74484"/>
<keyword evidence="3" id="KW-1185">Reference proteome</keyword>
<feature type="domain" description="AB hydrolase-1" evidence="1">
    <location>
        <begin position="41"/>
        <end position="216"/>
    </location>
</feature>
<accession>P74484</accession>
<name>P74484_SYNY3</name>
<organism evidence="2 3">
    <name type="scientific">Synechocystis sp. (strain ATCC 27184 / PCC 6803 / Kazusa)</name>
    <dbReference type="NCBI Taxonomy" id="1111708"/>
    <lineage>
        <taxon>Bacteria</taxon>
        <taxon>Bacillati</taxon>
        <taxon>Cyanobacteriota</taxon>
        <taxon>Cyanophyceae</taxon>
        <taxon>Synechococcales</taxon>
        <taxon>Merismopediaceae</taxon>
        <taxon>Synechocystis</taxon>
    </lineage>
</organism>
<dbReference type="PANTHER" id="PTHR43798:SF33">
    <property type="entry name" value="HYDROLASE, PUTATIVE (AFU_ORTHOLOGUE AFUA_2G14860)-RELATED"/>
    <property type="match status" value="1"/>
</dbReference>
<dbReference type="PaxDb" id="1148-1653673"/>
<dbReference type="InParanoid" id="P74484"/>